<comment type="subcellular location">
    <subcellularLocation>
        <location evidence="1">Cytoplasm</location>
    </subcellularLocation>
</comment>
<dbReference type="Pfam" id="PF00358">
    <property type="entry name" value="PTS_EIIA_1"/>
    <property type="match status" value="1"/>
</dbReference>
<dbReference type="Proteomes" id="UP000430222">
    <property type="component" value="Unassembled WGS sequence"/>
</dbReference>
<dbReference type="InterPro" id="IPR001127">
    <property type="entry name" value="PTS_EIIA_1_perm"/>
</dbReference>
<accession>A0A6I2UZM8</accession>
<keyword evidence="9" id="KW-1185">Reference proteome</keyword>
<dbReference type="FunFam" id="2.70.70.10:FF:000001">
    <property type="entry name" value="PTS system glucose-specific IIA component"/>
    <property type="match status" value="1"/>
</dbReference>
<dbReference type="PROSITE" id="PS00371">
    <property type="entry name" value="PTS_EIIA_TYPE_1_HIS"/>
    <property type="match status" value="1"/>
</dbReference>
<dbReference type="EMBL" id="VUNL01000005">
    <property type="protein sequence ID" value="MSV24726.1"/>
    <property type="molecule type" value="Genomic_DNA"/>
</dbReference>
<evidence type="ECO:0000256" key="5">
    <source>
        <dbReference type="ARBA" id="ARBA00022683"/>
    </source>
</evidence>
<dbReference type="SUPFAM" id="SSF51261">
    <property type="entry name" value="Duplicated hybrid motif"/>
    <property type="match status" value="1"/>
</dbReference>
<protein>
    <submittedName>
        <fullName evidence="8">PTS glucose transporter subunit IIA</fullName>
    </submittedName>
</protein>
<gene>
    <name evidence="8" type="ORF">FYJ78_05915</name>
</gene>
<sequence>MTQTKPCGRVLAPISGKTIDITTVHDPVFAEKMTGDGLAIQAEDDTVIAPCDGRITLFFDTRHAFAITTDSGIQILVHIGLDTVLMNGEGITALHRCGEYVHAGAPILKLDLPLLKKRKINLVSPVIIVNYEQVRNLTPLPAGRQVTTGQDIVLTYSL</sequence>
<dbReference type="PANTHER" id="PTHR45008">
    <property type="entry name" value="PTS SYSTEM GLUCOSE-SPECIFIC EIIA COMPONENT"/>
    <property type="match status" value="1"/>
</dbReference>
<dbReference type="GO" id="GO:0016301">
    <property type="term" value="F:kinase activity"/>
    <property type="evidence" value="ECO:0007669"/>
    <property type="project" value="UniProtKB-KW"/>
</dbReference>
<evidence type="ECO:0000313" key="9">
    <source>
        <dbReference type="Proteomes" id="UP000430222"/>
    </source>
</evidence>
<dbReference type="AlphaFoldDB" id="A0A6I2UZM8"/>
<comment type="caution">
    <text evidence="8">The sequence shown here is derived from an EMBL/GenBank/DDBJ whole genome shotgun (WGS) entry which is preliminary data.</text>
</comment>
<evidence type="ECO:0000256" key="2">
    <source>
        <dbReference type="ARBA" id="ARBA00022448"/>
    </source>
</evidence>
<dbReference type="PROSITE" id="PS51093">
    <property type="entry name" value="PTS_EIIA_TYPE_1"/>
    <property type="match status" value="1"/>
</dbReference>
<name>A0A6I2UZM8_9FIRM</name>
<dbReference type="PANTHER" id="PTHR45008:SF1">
    <property type="entry name" value="PTS SYSTEM GLUCOSE-SPECIFIC EIIA COMPONENT"/>
    <property type="match status" value="1"/>
</dbReference>
<keyword evidence="3 8" id="KW-0762">Sugar transport</keyword>
<dbReference type="RefSeq" id="WP_154620486.1">
    <property type="nucleotide sequence ID" value="NZ_CBCTNG010000007.1"/>
</dbReference>
<dbReference type="InterPro" id="IPR050890">
    <property type="entry name" value="PTS_EIIA_component"/>
</dbReference>
<proteinExistence type="predicted"/>
<keyword evidence="2" id="KW-0813">Transport</keyword>
<evidence type="ECO:0000313" key="8">
    <source>
        <dbReference type="EMBL" id="MSV24726.1"/>
    </source>
</evidence>
<keyword evidence="5" id="KW-0598">Phosphotransferase system</keyword>
<dbReference type="NCBIfam" id="TIGR00830">
    <property type="entry name" value="PTBA"/>
    <property type="match status" value="1"/>
</dbReference>
<reference evidence="8 9" key="1">
    <citation type="submission" date="2019-08" db="EMBL/GenBank/DDBJ databases">
        <title>In-depth cultivation of the pig gut microbiome towards novel bacterial diversity and tailored functional studies.</title>
        <authorList>
            <person name="Wylensek D."/>
            <person name="Hitch T.C.A."/>
            <person name="Clavel T."/>
        </authorList>
    </citation>
    <scope>NUCLEOTIDE SEQUENCE [LARGE SCALE GENOMIC DNA]</scope>
    <source>
        <strain evidence="9">WCA-380-WT-3B3</strain>
    </source>
</reference>
<dbReference type="InterPro" id="IPR011055">
    <property type="entry name" value="Dup_hybrid_motif"/>
</dbReference>
<evidence type="ECO:0000256" key="6">
    <source>
        <dbReference type="ARBA" id="ARBA00022777"/>
    </source>
</evidence>
<dbReference type="Gene3D" id="2.70.70.10">
    <property type="entry name" value="Glucose Permease (Domain IIA)"/>
    <property type="match status" value="1"/>
</dbReference>
<evidence type="ECO:0000256" key="3">
    <source>
        <dbReference type="ARBA" id="ARBA00022597"/>
    </source>
</evidence>
<dbReference type="GO" id="GO:0005737">
    <property type="term" value="C:cytoplasm"/>
    <property type="evidence" value="ECO:0007669"/>
    <property type="project" value="UniProtKB-SubCell"/>
</dbReference>
<keyword evidence="6" id="KW-0418">Kinase</keyword>
<dbReference type="GO" id="GO:0009401">
    <property type="term" value="P:phosphoenolpyruvate-dependent sugar phosphotransferase system"/>
    <property type="evidence" value="ECO:0007669"/>
    <property type="project" value="UniProtKB-KW"/>
</dbReference>
<feature type="domain" description="PTS EIIA type-1" evidence="7">
    <location>
        <begin position="26"/>
        <end position="130"/>
    </location>
</feature>
<keyword evidence="4" id="KW-0808">Transferase</keyword>
<evidence type="ECO:0000256" key="1">
    <source>
        <dbReference type="ARBA" id="ARBA00004496"/>
    </source>
</evidence>
<evidence type="ECO:0000256" key="4">
    <source>
        <dbReference type="ARBA" id="ARBA00022679"/>
    </source>
</evidence>
<evidence type="ECO:0000259" key="7">
    <source>
        <dbReference type="PROSITE" id="PS51093"/>
    </source>
</evidence>
<organism evidence="8 9">
    <name type="scientific">Selenomonas montiformis</name>
    <dbReference type="NCBI Taxonomy" id="2652285"/>
    <lineage>
        <taxon>Bacteria</taxon>
        <taxon>Bacillati</taxon>
        <taxon>Bacillota</taxon>
        <taxon>Negativicutes</taxon>
        <taxon>Selenomonadales</taxon>
        <taxon>Selenomonadaceae</taxon>
        <taxon>Selenomonas</taxon>
    </lineage>
</organism>